<evidence type="ECO:0000256" key="4">
    <source>
        <dbReference type="ARBA" id="ARBA00032284"/>
    </source>
</evidence>
<dbReference type="PANTHER" id="PTHR42776">
    <property type="entry name" value="SERINE PEPTIDASE S9 FAMILY MEMBER"/>
    <property type="match status" value="1"/>
</dbReference>
<dbReference type="Pfam" id="PF00326">
    <property type="entry name" value="Peptidase_S9"/>
    <property type="match status" value="1"/>
</dbReference>
<dbReference type="EMBL" id="LGGP01000032">
    <property type="protein sequence ID" value="KUK81819.1"/>
    <property type="molecule type" value="Genomic_DNA"/>
</dbReference>
<dbReference type="InterPro" id="IPR011042">
    <property type="entry name" value="6-blade_b-propeller_TolB-like"/>
</dbReference>
<evidence type="ECO:0000313" key="8">
    <source>
        <dbReference type="EMBL" id="KUK81819.1"/>
    </source>
</evidence>
<keyword evidence="2" id="KW-0720">Serine protease</keyword>
<comment type="caution">
    <text evidence="8">The sequence shown here is derived from an EMBL/GenBank/DDBJ whole genome shotgun (WGS) entry which is preliminary data.</text>
</comment>
<evidence type="ECO:0000256" key="3">
    <source>
        <dbReference type="ARBA" id="ARBA00022990"/>
    </source>
</evidence>
<dbReference type="InterPro" id="IPR029058">
    <property type="entry name" value="AB_hydrolase_fold"/>
</dbReference>
<evidence type="ECO:0000256" key="2">
    <source>
        <dbReference type="ARBA" id="ARBA00022825"/>
    </source>
</evidence>
<dbReference type="InterPro" id="IPR011659">
    <property type="entry name" value="WD40"/>
</dbReference>
<name>A0A117M377_9BACT</name>
<dbReference type="PROSITE" id="PS00708">
    <property type="entry name" value="PRO_ENDOPEP_SER"/>
    <property type="match status" value="1"/>
</dbReference>
<dbReference type="SUPFAM" id="SSF53474">
    <property type="entry name" value="alpha/beta-Hydrolases"/>
    <property type="match status" value="1"/>
</dbReference>
<evidence type="ECO:0000256" key="5">
    <source>
        <dbReference type="ARBA" id="ARBA00032596"/>
    </source>
</evidence>
<dbReference type="AlphaFoldDB" id="A0A117M377"/>
<keyword evidence="3" id="KW-0007">Acetylation</keyword>
<organism evidence="8 9">
    <name type="scientific">Mesotoga prima</name>
    <dbReference type="NCBI Taxonomy" id="1184387"/>
    <lineage>
        <taxon>Bacteria</taxon>
        <taxon>Thermotogati</taxon>
        <taxon>Thermotogota</taxon>
        <taxon>Thermotogae</taxon>
        <taxon>Kosmotogales</taxon>
        <taxon>Kosmotogaceae</taxon>
        <taxon>Mesotoga</taxon>
    </lineage>
</organism>
<evidence type="ECO:0000256" key="6">
    <source>
        <dbReference type="ARBA" id="ARBA00045885"/>
    </source>
</evidence>
<evidence type="ECO:0000256" key="1">
    <source>
        <dbReference type="ARBA" id="ARBA00022801"/>
    </source>
</evidence>
<dbReference type="PRINTS" id="PR00862">
    <property type="entry name" value="PROLIGOPTASE"/>
</dbReference>
<dbReference type="SUPFAM" id="SSF82171">
    <property type="entry name" value="DPP6 N-terminal domain-like"/>
    <property type="match status" value="1"/>
</dbReference>
<dbReference type="Proteomes" id="UP000054092">
    <property type="component" value="Unassembled WGS sequence"/>
</dbReference>
<feature type="domain" description="Peptidase S9 prolyl oligopeptidase catalytic" evidence="7">
    <location>
        <begin position="386"/>
        <end position="596"/>
    </location>
</feature>
<dbReference type="PATRIC" id="fig|1184387.3.peg.620"/>
<dbReference type="Gene3D" id="2.120.10.30">
    <property type="entry name" value="TolB, C-terminal domain"/>
    <property type="match status" value="2"/>
</dbReference>
<evidence type="ECO:0000259" key="7">
    <source>
        <dbReference type="Pfam" id="PF00326"/>
    </source>
</evidence>
<dbReference type="InterPro" id="IPR002470">
    <property type="entry name" value="Peptidase_S9A"/>
</dbReference>
<dbReference type="InterPro" id="IPR001375">
    <property type="entry name" value="Peptidase_S9_cat"/>
</dbReference>
<reference evidence="9" key="1">
    <citation type="journal article" date="2015" name="MBio">
        <title>Genome-Resolved Metagenomic Analysis Reveals Roles for Candidate Phyla and Other Microbial Community Members in Biogeochemical Transformations in Oil Reservoirs.</title>
        <authorList>
            <person name="Hu P."/>
            <person name="Tom L."/>
            <person name="Singh A."/>
            <person name="Thomas B.C."/>
            <person name="Baker B.J."/>
            <person name="Piceno Y.M."/>
            <person name="Andersen G.L."/>
            <person name="Banfield J.F."/>
        </authorList>
    </citation>
    <scope>NUCLEOTIDE SEQUENCE [LARGE SCALE GENOMIC DNA]</scope>
</reference>
<keyword evidence="2" id="KW-0645">Protease</keyword>
<dbReference type="GO" id="GO:0004252">
    <property type="term" value="F:serine-type endopeptidase activity"/>
    <property type="evidence" value="ECO:0007669"/>
    <property type="project" value="InterPro"/>
</dbReference>
<keyword evidence="1" id="KW-0378">Hydrolase</keyword>
<dbReference type="PANTHER" id="PTHR42776:SF27">
    <property type="entry name" value="DIPEPTIDYL PEPTIDASE FAMILY MEMBER 6"/>
    <property type="match status" value="1"/>
</dbReference>
<accession>A0A117M377</accession>
<proteinExistence type="predicted"/>
<evidence type="ECO:0000313" key="9">
    <source>
        <dbReference type="Proteomes" id="UP000054092"/>
    </source>
</evidence>
<gene>
    <name evidence="8" type="ORF">XD94_0305</name>
</gene>
<dbReference type="Gene3D" id="3.40.50.1820">
    <property type="entry name" value="alpha/beta hydrolase"/>
    <property type="match status" value="1"/>
</dbReference>
<sequence length="597" mass="67605">MTEKKYSIEELMENETIASFAVSPDSRRILYSSDKTGNYNIFELDQEKGKHRQITSLTENALVSHVYKDGSFIFAMDNGGDELHHLYLGTEEKIKDLTPFEKTKSGFHVSVGNSVYYYSNKIDRSRFDLYRFEKADLAGELVFENKDLYELGPISDNERFLALYKPETANNSNVYLHDLLSGDTTLLSPHEGEANFKPLFFSKDSMKLYCLSDIEGEFMTLWIMDIESKGREEILAFSWDIIDGRISEDGRSAVLIVNRDGFSELHIIDTKDNSPKMSPVETGGVVYDQCFSKDSRFLYYLCDSAISSPNIFMIDLNTKETEQLTDSMSEGVNSNDLSEAKVLRFISYDGLQVPGIFYPPRNVLPNEKAPAIVWVHGGPGGQSLPRYSPEIQFIANHGYAIYAVNNRGSSGYGKSFFKAADHKHGEADLDDCVAAAKYLATLDFIDEERIGINGGSYGGFMVLAALAFRPKEFKVGTDFFGVSNWVRTLKEVPAWWKIVKDLLYRKIGNPFTEEEYLKSISPLFHADKIERPLLVLQGVNDPRVLKIESDEIVERLKEHGVPVEYVVFDDEGHGFKKKANRIRGANAMLAFLDKYLR</sequence>
<protein>
    <recommendedName>
        <fullName evidence="5">Acyl-peptide hydrolase</fullName>
    </recommendedName>
    <alternativeName>
        <fullName evidence="4">Acylaminoacyl-peptidase</fullName>
    </alternativeName>
</protein>
<dbReference type="Pfam" id="PF07676">
    <property type="entry name" value="PD40"/>
    <property type="match status" value="1"/>
</dbReference>
<comment type="function">
    <text evidence="6">This enzyme catalyzes the hydrolysis of the N-terminal peptide bond of an N-acetylated peptide to generate an N-acetylated amino acid and a peptide with a free N-terminus. It preferentially cleaves off Ac-Ala, Ac-Met and Ac-Ser. Also, involved in the degradation of oxidized and glycated proteins.</text>
</comment>
<dbReference type="InterPro" id="IPR002471">
    <property type="entry name" value="Pept_S9_AS"/>
</dbReference>
<dbReference type="GO" id="GO:0006508">
    <property type="term" value="P:proteolysis"/>
    <property type="evidence" value="ECO:0007669"/>
    <property type="project" value="InterPro"/>
</dbReference>